<evidence type="ECO:0000256" key="3">
    <source>
        <dbReference type="ARBA" id="ARBA00022723"/>
    </source>
</evidence>
<keyword evidence="4" id="KW-0732">Signal</keyword>
<dbReference type="PANTHER" id="PTHR10357">
    <property type="entry name" value="ALPHA-AMYLASE FAMILY MEMBER"/>
    <property type="match status" value="1"/>
</dbReference>
<evidence type="ECO:0000256" key="4">
    <source>
        <dbReference type="ARBA" id="ARBA00022729"/>
    </source>
</evidence>
<dbReference type="Proteomes" id="UP000745764">
    <property type="component" value="Unassembled WGS sequence"/>
</dbReference>
<dbReference type="Gene3D" id="3.20.20.80">
    <property type="entry name" value="Glycosidases"/>
    <property type="match status" value="1"/>
</dbReference>
<dbReference type="GO" id="GO:0046872">
    <property type="term" value="F:metal ion binding"/>
    <property type="evidence" value="ECO:0007669"/>
    <property type="project" value="UniProtKB-KW"/>
</dbReference>
<comment type="cofactor">
    <cofactor evidence="1">
        <name>Ca(2+)</name>
        <dbReference type="ChEBI" id="CHEBI:29108"/>
    </cofactor>
</comment>
<protein>
    <recommendedName>
        <fullName evidence="5">Glycosyl hydrolase family 13 catalytic domain-containing protein</fullName>
    </recommendedName>
</protein>
<dbReference type="GO" id="GO:0005975">
    <property type="term" value="P:carbohydrate metabolic process"/>
    <property type="evidence" value="ECO:0007669"/>
    <property type="project" value="InterPro"/>
</dbReference>
<comment type="similarity">
    <text evidence="2">Belongs to the glycosyl hydrolase 13 family.</text>
</comment>
<dbReference type="OrthoDB" id="204980at2759"/>
<dbReference type="Pfam" id="PF00128">
    <property type="entry name" value="Alpha-amylase"/>
    <property type="match status" value="1"/>
</dbReference>
<evidence type="ECO:0000313" key="6">
    <source>
        <dbReference type="EMBL" id="CAD0112972.1"/>
    </source>
</evidence>
<evidence type="ECO:0000256" key="2">
    <source>
        <dbReference type="ARBA" id="ARBA00008061"/>
    </source>
</evidence>
<keyword evidence="7" id="KW-1185">Reference proteome</keyword>
<evidence type="ECO:0000313" key="7">
    <source>
        <dbReference type="Proteomes" id="UP000745764"/>
    </source>
</evidence>
<dbReference type="PANTHER" id="PTHR10357:SF215">
    <property type="entry name" value="ALPHA-AMYLASE 1"/>
    <property type="match status" value="1"/>
</dbReference>
<dbReference type="InterPro" id="IPR017853">
    <property type="entry name" value="GH"/>
</dbReference>
<dbReference type="EMBL" id="CAINUL010000015">
    <property type="protein sequence ID" value="CAD0112972.1"/>
    <property type="molecule type" value="Genomic_DNA"/>
</dbReference>
<accession>A0A9N8KS66</accession>
<gene>
    <name evidence="6" type="ORF">AWRI4620_LOCUS7227</name>
</gene>
<keyword evidence="3" id="KW-0479">Metal-binding</keyword>
<organism evidence="6 7">
    <name type="scientific">Aureobasidium uvarum</name>
    <dbReference type="NCBI Taxonomy" id="2773716"/>
    <lineage>
        <taxon>Eukaryota</taxon>
        <taxon>Fungi</taxon>
        <taxon>Dikarya</taxon>
        <taxon>Ascomycota</taxon>
        <taxon>Pezizomycotina</taxon>
        <taxon>Dothideomycetes</taxon>
        <taxon>Dothideomycetidae</taxon>
        <taxon>Dothideales</taxon>
        <taxon>Saccotheciaceae</taxon>
        <taxon>Aureobasidium</taxon>
    </lineage>
</organism>
<evidence type="ECO:0000256" key="1">
    <source>
        <dbReference type="ARBA" id="ARBA00001913"/>
    </source>
</evidence>
<evidence type="ECO:0000259" key="5">
    <source>
        <dbReference type="Pfam" id="PF00128"/>
    </source>
</evidence>
<comment type="caution">
    <text evidence="6">The sequence shown here is derived from an EMBL/GenBank/DDBJ whole genome shotgun (WGS) entry which is preliminary data.</text>
</comment>
<feature type="domain" description="Glycosyl hydrolase family 13 catalytic" evidence="5">
    <location>
        <begin position="11"/>
        <end position="101"/>
    </location>
</feature>
<reference evidence="6" key="1">
    <citation type="submission" date="2020-06" db="EMBL/GenBank/DDBJ databases">
        <authorList>
            <person name="Onetto C."/>
        </authorList>
    </citation>
    <scope>NUCLEOTIDE SEQUENCE</scope>
</reference>
<dbReference type="InterPro" id="IPR006047">
    <property type="entry name" value="GH13_cat_dom"/>
</dbReference>
<sequence length="146" mass="16120">MTSAFVSTSGDIKALEQGINTMKSTCKDVTLLGSFLENHDNPRFPSLTSDMSLAKNAIGFAMLADGIPIVYQGQEQHFSGASTPAQREQLWKSGYDKNAILYKHISKLNAIRTLAIKNDDGYLGYNAYPVWTDDHTIVMRKGNNDT</sequence>
<name>A0A9N8KS66_9PEZI</name>
<dbReference type="AlphaFoldDB" id="A0A9N8KS66"/>
<proteinExistence type="inferred from homology"/>
<dbReference type="SUPFAM" id="SSF51445">
    <property type="entry name" value="(Trans)glycosidases"/>
    <property type="match status" value="1"/>
</dbReference>